<comment type="caution">
    <text evidence="2">The sequence shown here is derived from an EMBL/GenBank/DDBJ whole genome shotgun (WGS) entry which is preliminary data.</text>
</comment>
<dbReference type="Gene3D" id="1.10.510.10">
    <property type="entry name" value="Transferase(Phosphotransferase) domain 1"/>
    <property type="match status" value="1"/>
</dbReference>
<dbReference type="Proteomes" id="UP001187192">
    <property type="component" value="Unassembled WGS sequence"/>
</dbReference>
<keyword evidence="1" id="KW-0472">Membrane</keyword>
<keyword evidence="1" id="KW-1133">Transmembrane helix</keyword>
<proteinExistence type="predicted"/>
<name>A0AA88DXQ5_FICCA</name>
<keyword evidence="3" id="KW-1185">Reference proteome</keyword>
<protein>
    <recommendedName>
        <fullName evidence="4">Protein kinase domain-containing protein</fullName>
    </recommendedName>
</protein>
<organism evidence="2 3">
    <name type="scientific">Ficus carica</name>
    <name type="common">Common fig</name>
    <dbReference type="NCBI Taxonomy" id="3494"/>
    <lineage>
        <taxon>Eukaryota</taxon>
        <taxon>Viridiplantae</taxon>
        <taxon>Streptophyta</taxon>
        <taxon>Embryophyta</taxon>
        <taxon>Tracheophyta</taxon>
        <taxon>Spermatophyta</taxon>
        <taxon>Magnoliopsida</taxon>
        <taxon>eudicotyledons</taxon>
        <taxon>Gunneridae</taxon>
        <taxon>Pentapetalae</taxon>
        <taxon>rosids</taxon>
        <taxon>fabids</taxon>
        <taxon>Rosales</taxon>
        <taxon>Moraceae</taxon>
        <taxon>Ficeae</taxon>
        <taxon>Ficus</taxon>
    </lineage>
</organism>
<keyword evidence="1" id="KW-0812">Transmembrane</keyword>
<gene>
    <name evidence="2" type="ORF">TIFTF001_030533</name>
</gene>
<sequence length="194" mass="22010">MSSRPTWCRVKTLGKGSVGSVFLAQLTNGNKLAVKTVELENSTSLIQEHKILEYFIITTEDDGVRYYNLLLLEYSPAGDLFDLIIKAGGRVSHESVPQNILVFPAKYGKHQWESKSGKAFHRKIMVVRLLVSTKLMPEIQECVSDIYRQGFPEKVLTKRSEEKGCRLCSCWIILLFVLLPNNTVTVVLYLMRNA</sequence>
<evidence type="ECO:0000256" key="1">
    <source>
        <dbReference type="SAM" id="Phobius"/>
    </source>
</evidence>
<dbReference type="EMBL" id="BTGU01000112">
    <property type="protein sequence ID" value="GMN61439.1"/>
    <property type="molecule type" value="Genomic_DNA"/>
</dbReference>
<dbReference type="AlphaFoldDB" id="A0AA88DXQ5"/>
<feature type="transmembrane region" description="Helical" evidence="1">
    <location>
        <begin position="171"/>
        <end position="191"/>
    </location>
</feature>
<evidence type="ECO:0008006" key="4">
    <source>
        <dbReference type="Google" id="ProtNLM"/>
    </source>
</evidence>
<accession>A0AA88DXQ5</accession>
<evidence type="ECO:0000313" key="3">
    <source>
        <dbReference type="Proteomes" id="UP001187192"/>
    </source>
</evidence>
<dbReference type="InterPro" id="IPR011009">
    <property type="entry name" value="Kinase-like_dom_sf"/>
</dbReference>
<dbReference type="SUPFAM" id="SSF56112">
    <property type="entry name" value="Protein kinase-like (PK-like)"/>
    <property type="match status" value="1"/>
</dbReference>
<reference evidence="2" key="1">
    <citation type="submission" date="2023-07" db="EMBL/GenBank/DDBJ databases">
        <title>draft genome sequence of fig (Ficus carica).</title>
        <authorList>
            <person name="Takahashi T."/>
            <person name="Nishimura K."/>
        </authorList>
    </citation>
    <scope>NUCLEOTIDE SEQUENCE</scope>
</reference>
<evidence type="ECO:0000313" key="2">
    <source>
        <dbReference type="EMBL" id="GMN61439.1"/>
    </source>
</evidence>